<dbReference type="InterPro" id="IPR036390">
    <property type="entry name" value="WH_DNA-bd_sf"/>
</dbReference>
<dbReference type="InterPro" id="IPR005471">
    <property type="entry name" value="Tscrpt_reg_IclR_N"/>
</dbReference>
<keyword evidence="3" id="KW-0804">Transcription</keyword>
<organism evidence="6 7">
    <name type="scientific">Arboricoccus pini</name>
    <dbReference type="NCBI Taxonomy" id="1963835"/>
    <lineage>
        <taxon>Bacteria</taxon>
        <taxon>Pseudomonadati</taxon>
        <taxon>Pseudomonadota</taxon>
        <taxon>Alphaproteobacteria</taxon>
        <taxon>Geminicoccales</taxon>
        <taxon>Geminicoccaceae</taxon>
        <taxon>Arboricoccus</taxon>
    </lineage>
</organism>
<dbReference type="AlphaFoldDB" id="A0A212R7U6"/>
<feature type="domain" description="HTH iclR-type" evidence="4">
    <location>
        <begin position="45"/>
        <end position="107"/>
    </location>
</feature>
<evidence type="ECO:0000313" key="7">
    <source>
        <dbReference type="Proteomes" id="UP000197065"/>
    </source>
</evidence>
<dbReference type="Pfam" id="PF01614">
    <property type="entry name" value="IclR_C"/>
    <property type="match status" value="1"/>
</dbReference>
<evidence type="ECO:0000256" key="1">
    <source>
        <dbReference type="ARBA" id="ARBA00023015"/>
    </source>
</evidence>
<dbReference type="PROSITE" id="PS51077">
    <property type="entry name" value="HTH_ICLR"/>
    <property type="match status" value="1"/>
</dbReference>
<dbReference type="InterPro" id="IPR029016">
    <property type="entry name" value="GAF-like_dom_sf"/>
</dbReference>
<dbReference type="OrthoDB" id="9807558at2"/>
<sequence>MEVKRHTICCSTSDRRAVHVHEGLKTMTPKDADGKRSPKERSGQVQSLVRGLSLLEAIAASPEKATLSELSRMLDLPPSTTHRLLTTLQQTRFARFDAMSGLWQVGVAAFTTGNGFARTRDLTMIARLRMRSAMEESGETVNLYVPDSGRAICLVQVESRQMVRAIGRPGGSVMLHCSGVGKALLACMPDEEVQAMVRHHGLPAATPHTLTSIDALLADLRVIRGRGWSIDDEEHALGMRCVAAAILDEHASPVGALSISGPTARIPVERLQILGRSIRDAARALTLDMGGISAVASRSSPRRVRS</sequence>
<dbReference type="Gene3D" id="3.30.450.40">
    <property type="match status" value="1"/>
</dbReference>
<keyword evidence="7" id="KW-1185">Reference proteome</keyword>
<dbReference type="SUPFAM" id="SSF55781">
    <property type="entry name" value="GAF domain-like"/>
    <property type="match status" value="1"/>
</dbReference>
<dbReference type="InterPro" id="IPR014757">
    <property type="entry name" value="Tscrpt_reg_IclR_C"/>
</dbReference>
<dbReference type="PANTHER" id="PTHR30136:SF24">
    <property type="entry name" value="HTH-TYPE TRANSCRIPTIONAL REPRESSOR ALLR"/>
    <property type="match status" value="1"/>
</dbReference>
<dbReference type="Pfam" id="PF09339">
    <property type="entry name" value="HTH_IclR"/>
    <property type="match status" value="1"/>
</dbReference>
<reference evidence="6 7" key="1">
    <citation type="submission" date="2017-06" db="EMBL/GenBank/DDBJ databases">
        <authorList>
            <person name="Kim H.J."/>
            <person name="Triplett B.A."/>
        </authorList>
    </citation>
    <scope>NUCLEOTIDE SEQUENCE [LARGE SCALE GENOMIC DNA]</scope>
    <source>
        <strain evidence="6 7">B29T1</strain>
    </source>
</reference>
<dbReference type="Gene3D" id="1.10.10.10">
    <property type="entry name" value="Winged helix-like DNA-binding domain superfamily/Winged helix DNA-binding domain"/>
    <property type="match status" value="1"/>
</dbReference>
<keyword evidence="1" id="KW-0805">Transcription regulation</keyword>
<accession>A0A212R7U6</accession>
<evidence type="ECO:0000313" key="6">
    <source>
        <dbReference type="EMBL" id="SNB68232.1"/>
    </source>
</evidence>
<evidence type="ECO:0000259" key="5">
    <source>
        <dbReference type="PROSITE" id="PS51078"/>
    </source>
</evidence>
<dbReference type="GO" id="GO:0003677">
    <property type="term" value="F:DNA binding"/>
    <property type="evidence" value="ECO:0007669"/>
    <property type="project" value="UniProtKB-KW"/>
</dbReference>
<dbReference type="InterPro" id="IPR050707">
    <property type="entry name" value="HTH_MetabolicPath_Reg"/>
</dbReference>
<dbReference type="InterPro" id="IPR036388">
    <property type="entry name" value="WH-like_DNA-bd_sf"/>
</dbReference>
<name>A0A212R7U6_9PROT</name>
<dbReference type="PANTHER" id="PTHR30136">
    <property type="entry name" value="HELIX-TURN-HELIX TRANSCRIPTIONAL REGULATOR, ICLR FAMILY"/>
    <property type="match status" value="1"/>
</dbReference>
<dbReference type="PROSITE" id="PS51078">
    <property type="entry name" value="ICLR_ED"/>
    <property type="match status" value="1"/>
</dbReference>
<evidence type="ECO:0000256" key="3">
    <source>
        <dbReference type="ARBA" id="ARBA00023163"/>
    </source>
</evidence>
<gene>
    <name evidence="6" type="ORF">SAMN07250955_106152</name>
</gene>
<dbReference type="GO" id="GO:0045892">
    <property type="term" value="P:negative regulation of DNA-templated transcription"/>
    <property type="evidence" value="ECO:0007669"/>
    <property type="project" value="TreeGrafter"/>
</dbReference>
<proteinExistence type="predicted"/>
<dbReference type="SUPFAM" id="SSF46785">
    <property type="entry name" value="Winged helix' DNA-binding domain"/>
    <property type="match status" value="1"/>
</dbReference>
<dbReference type="GO" id="GO:0003700">
    <property type="term" value="F:DNA-binding transcription factor activity"/>
    <property type="evidence" value="ECO:0007669"/>
    <property type="project" value="TreeGrafter"/>
</dbReference>
<dbReference type="Proteomes" id="UP000197065">
    <property type="component" value="Unassembled WGS sequence"/>
</dbReference>
<dbReference type="EMBL" id="FYEH01000006">
    <property type="protein sequence ID" value="SNB68232.1"/>
    <property type="molecule type" value="Genomic_DNA"/>
</dbReference>
<feature type="domain" description="IclR-ED" evidence="5">
    <location>
        <begin position="108"/>
        <end position="291"/>
    </location>
</feature>
<dbReference type="SMART" id="SM00346">
    <property type="entry name" value="HTH_ICLR"/>
    <property type="match status" value="1"/>
</dbReference>
<evidence type="ECO:0000259" key="4">
    <source>
        <dbReference type="PROSITE" id="PS51077"/>
    </source>
</evidence>
<keyword evidence="2" id="KW-0238">DNA-binding</keyword>
<protein>
    <submittedName>
        <fullName evidence="6">Transcriptional regulator, IclR family</fullName>
    </submittedName>
</protein>
<evidence type="ECO:0000256" key="2">
    <source>
        <dbReference type="ARBA" id="ARBA00023125"/>
    </source>
</evidence>